<proteinExistence type="inferred from homology"/>
<feature type="signal peptide" evidence="3">
    <location>
        <begin position="1"/>
        <end position="32"/>
    </location>
</feature>
<evidence type="ECO:0000313" key="5">
    <source>
        <dbReference type="EMBL" id="ANN70431.1"/>
    </source>
</evidence>
<sequence length="528" mass="58336">MKTNDRIPRPILGVLLASLALALAAATGVARAAGATPLRIAMTADIRSTEPGVNRDANSDMVVMHIVEGLVAFGEHAEIKPLLARSYRVDEDGKTYTFTLRDGVTFQNGAPLTAQDVVWSWDYFMNPKTAWRCHGDFDGSGGAKVIAVEAPDPHTVVYRLDRPYGLFLASLARPDCAGSGVVHRDSLNADGTWNKPVGTGPFMLRDWKRGQYISLVKNPRYANQDGKPDGFTGSKRPLVDEVRFMIVPDDATAKAALQRGDIDIIQDLSYSDVKPMQEVRGVKVASSPVMSLTALLMQTRDPLLSSVKLRQAIVHAIDNAQLVAAVGDGLMQPSTSMVPLISSYYDTAQQQTWKYDPALSRKLVSESGYKGQEIVILATKRYPETYTSAVIIQAMLQAVGINTRLEVMEWASQLDRYNSGKYQMMTFPYSARLDPSLNYEMMAGDKNKQPRKVWDDPKALALIEASSRTTDIARRQAQFDELHRLFLADAPMMPLFNGLDVGAFRETVKGYTPWALKRARAWEVAKTP</sequence>
<dbReference type="GO" id="GO:0030288">
    <property type="term" value="C:outer membrane-bounded periplasmic space"/>
    <property type="evidence" value="ECO:0007669"/>
    <property type="project" value="UniProtKB-ARBA"/>
</dbReference>
<dbReference type="Pfam" id="PF00496">
    <property type="entry name" value="SBP_bac_5"/>
    <property type="match status" value="1"/>
</dbReference>
<name>A0A193FTC3_9BORD</name>
<dbReference type="InterPro" id="IPR000914">
    <property type="entry name" value="SBP_5_dom"/>
</dbReference>
<dbReference type="RefSeq" id="WP_066668036.1">
    <property type="nucleotide sequence ID" value="NZ_CP016171.1"/>
</dbReference>
<dbReference type="Proteomes" id="UP000092213">
    <property type="component" value="Chromosome"/>
</dbReference>
<feature type="domain" description="Solute-binding protein family 5" evidence="4">
    <location>
        <begin position="78"/>
        <end position="447"/>
    </location>
</feature>
<dbReference type="GO" id="GO:0015833">
    <property type="term" value="P:peptide transport"/>
    <property type="evidence" value="ECO:0007669"/>
    <property type="project" value="TreeGrafter"/>
</dbReference>
<dbReference type="InterPro" id="IPR030678">
    <property type="entry name" value="Peptide/Ni-bd"/>
</dbReference>
<gene>
    <name evidence="5" type="ORF">BAU08_02980</name>
</gene>
<protein>
    <submittedName>
        <fullName evidence="5">Peptide ABC transporter substrate-binding protein</fullName>
    </submittedName>
</protein>
<dbReference type="PANTHER" id="PTHR30290:SF38">
    <property type="entry name" value="D,D-DIPEPTIDE-BINDING PERIPLASMIC PROTEIN DDPA-RELATED"/>
    <property type="match status" value="1"/>
</dbReference>
<dbReference type="GO" id="GO:0043190">
    <property type="term" value="C:ATP-binding cassette (ABC) transporter complex"/>
    <property type="evidence" value="ECO:0007669"/>
    <property type="project" value="InterPro"/>
</dbReference>
<dbReference type="Gene3D" id="3.90.76.10">
    <property type="entry name" value="Dipeptide-binding Protein, Domain 1"/>
    <property type="match status" value="1"/>
</dbReference>
<dbReference type="Gene3D" id="3.40.190.10">
    <property type="entry name" value="Periplasmic binding protein-like II"/>
    <property type="match status" value="1"/>
</dbReference>
<dbReference type="InterPro" id="IPR039424">
    <property type="entry name" value="SBP_5"/>
</dbReference>
<organism evidence="5 6">
    <name type="scientific">Bordetella bronchialis</name>
    <dbReference type="NCBI Taxonomy" id="463025"/>
    <lineage>
        <taxon>Bacteria</taxon>
        <taxon>Pseudomonadati</taxon>
        <taxon>Pseudomonadota</taxon>
        <taxon>Betaproteobacteria</taxon>
        <taxon>Burkholderiales</taxon>
        <taxon>Alcaligenaceae</taxon>
        <taxon>Bordetella</taxon>
    </lineage>
</organism>
<dbReference type="SUPFAM" id="SSF53850">
    <property type="entry name" value="Periplasmic binding protein-like II"/>
    <property type="match status" value="1"/>
</dbReference>
<feature type="chain" id="PRO_5008258318" evidence="3">
    <location>
        <begin position="33"/>
        <end position="528"/>
    </location>
</feature>
<dbReference type="Gene3D" id="3.10.105.10">
    <property type="entry name" value="Dipeptide-binding Protein, Domain 3"/>
    <property type="match status" value="1"/>
</dbReference>
<evidence type="ECO:0000256" key="3">
    <source>
        <dbReference type="SAM" id="SignalP"/>
    </source>
</evidence>
<dbReference type="PANTHER" id="PTHR30290">
    <property type="entry name" value="PERIPLASMIC BINDING COMPONENT OF ABC TRANSPORTER"/>
    <property type="match status" value="1"/>
</dbReference>
<evidence type="ECO:0000256" key="2">
    <source>
        <dbReference type="ARBA" id="ARBA00022729"/>
    </source>
</evidence>
<dbReference type="PIRSF" id="PIRSF002741">
    <property type="entry name" value="MppA"/>
    <property type="match status" value="1"/>
</dbReference>
<accession>A0A193FTC3</accession>
<reference evidence="5 6" key="1">
    <citation type="submission" date="2016-06" db="EMBL/GenBank/DDBJ databases">
        <title>Complete genome sequences of Bordetella bronchialis and Bordetella flabilis.</title>
        <authorList>
            <person name="LiPuma J.J."/>
            <person name="Spilker T."/>
        </authorList>
    </citation>
    <scope>NUCLEOTIDE SEQUENCE [LARGE SCALE GENOMIC DNA]</scope>
    <source>
        <strain evidence="5 6">AU17976</strain>
    </source>
</reference>
<dbReference type="GO" id="GO:1904680">
    <property type="term" value="F:peptide transmembrane transporter activity"/>
    <property type="evidence" value="ECO:0007669"/>
    <property type="project" value="TreeGrafter"/>
</dbReference>
<evidence type="ECO:0000313" key="6">
    <source>
        <dbReference type="Proteomes" id="UP000092213"/>
    </source>
</evidence>
<comment type="similarity">
    <text evidence="1">Belongs to the bacterial solute-binding protein 5 family.</text>
</comment>
<evidence type="ECO:0000256" key="1">
    <source>
        <dbReference type="ARBA" id="ARBA00005695"/>
    </source>
</evidence>
<keyword evidence="2 3" id="KW-0732">Signal</keyword>
<dbReference type="EMBL" id="CP016171">
    <property type="protein sequence ID" value="ANN70431.1"/>
    <property type="molecule type" value="Genomic_DNA"/>
</dbReference>
<dbReference type="AlphaFoldDB" id="A0A193FTC3"/>
<dbReference type="STRING" id="463025.BAU08_02980"/>
<evidence type="ECO:0000259" key="4">
    <source>
        <dbReference type="Pfam" id="PF00496"/>
    </source>
</evidence>